<dbReference type="RefSeq" id="WP_241711437.1">
    <property type="nucleotide sequence ID" value="NZ_JALBUF010000001.1"/>
</dbReference>
<dbReference type="AlphaFoldDB" id="A0A9X1V5P9"/>
<dbReference type="EMBL" id="JALBUF010000001">
    <property type="protein sequence ID" value="MCI0181803.1"/>
    <property type="molecule type" value="Genomic_DNA"/>
</dbReference>
<organism evidence="1 2">
    <name type="scientific">Sulfoacidibacillus ferrooxidans</name>
    <dbReference type="NCBI Taxonomy" id="2005001"/>
    <lineage>
        <taxon>Bacteria</taxon>
        <taxon>Bacillati</taxon>
        <taxon>Bacillota</taxon>
        <taxon>Bacilli</taxon>
        <taxon>Bacillales</taxon>
        <taxon>Alicyclobacillaceae</taxon>
        <taxon>Sulfoacidibacillus</taxon>
    </lineage>
</organism>
<accession>A0A9X1V5P9</accession>
<comment type="caution">
    <text evidence="1">The sequence shown here is derived from an EMBL/GenBank/DDBJ whole genome shotgun (WGS) entry which is preliminary data.</text>
</comment>
<proteinExistence type="predicted"/>
<dbReference type="Proteomes" id="UP001139263">
    <property type="component" value="Unassembled WGS sequence"/>
</dbReference>
<sequence>MATSPQIQFPRAEYLPFFYEDTHLLYIIFQRESHRELYLIRDTEDASLQLDYPGALFEEKVRDAVDRVLLVEMSEDGGEPKHLALGTYFPVDDDTYGAYYERGTDEQTLFFMQIVGEGDTASLEAVVDPSEHARVSDAFMERYGNFFSVGQ</sequence>
<name>A0A9X1V5P9_9BACL</name>
<reference evidence="1" key="1">
    <citation type="submission" date="2022-03" db="EMBL/GenBank/DDBJ databases">
        <title>Draft Genome Sequence of Firmicute Strain S0AB, a Heterotrophic Iron/Sulfur-Oxidizing Extreme Acidophile.</title>
        <authorList>
            <person name="Vergara E."/>
            <person name="Pakostova E."/>
            <person name="Johnson D.B."/>
            <person name="Holmes D.S."/>
        </authorList>
    </citation>
    <scope>NUCLEOTIDE SEQUENCE</scope>
    <source>
        <strain evidence="1">S0AB</strain>
    </source>
</reference>
<protein>
    <submittedName>
        <fullName evidence="1">Uncharacterized protein</fullName>
    </submittedName>
</protein>
<gene>
    <name evidence="1" type="ORF">MM817_00037</name>
</gene>
<evidence type="ECO:0000313" key="1">
    <source>
        <dbReference type="EMBL" id="MCI0181803.1"/>
    </source>
</evidence>
<keyword evidence="2" id="KW-1185">Reference proteome</keyword>
<evidence type="ECO:0000313" key="2">
    <source>
        <dbReference type="Proteomes" id="UP001139263"/>
    </source>
</evidence>